<dbReference type="RefSeq" id="XP_053024587.1">
    <property type="nucleotide sequence ID" value="XM_053160632.1"/>
</dbReference>
<keyword evidence="2" id="KW-1185">Reference proteome</keyword>
<evidence type="ECO:0000313" key="2">
    <source>
        <dbReference type="Proteomes" id="UP001164743"/>
    </source>
</evidence>
<organism evidence="1 2">
    <name type="scientific">Puccinia triticina</name>
    <dbReference type="NCBI Taxonomy" id="208348"/>
    <lineage>
        <taxon>Eukaryota</taxon>
        <taxon>Fungi</taxon>
        <taxon>Dikarya</taxon>
        <taxon>Basidiomycota</taxon>
        <taxon>Pucciniomycotina</taxon>
        <taxon>Pucciniomycetes</taxon>
        <taxon>Pucciniales</taxon>
        <taxon>Pucciniaceae</taxon>
        <taxon>Puccinia</taxon>
    </lineage>
</organism>
<protein>
    <submittedName>
        <fullName evidence="1">Uncharacterized protein</fullName>
    </submittedName>
</protein>
<gene>
    <name evidence="1" type="ORF">PtA15_10A455</name>
</gene>
<evidence type="ECO:0000313" key="1">
    <source>
        <dbReference type="EMBL" id="WAQ89032.1"/>
    </source>
</evidence>
<sequence>MLPSLAPYYLLLQVAFNYRSKVSAHPTPVLLDDTPLSIWDCAHQGLLETPASDVGRLEGLQDGDSRKRPSECVIYPANQVNAFSITSENGPIPSSGKRPRQTAETYADNWTATPLLTNVIKSNLPNKYHEAHPQGTDLVQIILSNSHPDQDLEDGILKQLIQIAWKDYTTNSFFMHKVPNPCWITSQTL</sequence>
<dbReference type="EMBL" id="CP110430">
    <property type="protein sequence ID" value="WAQ89032.1"/>
    <property type="molecule type" value="Genomic_DNA"/>
</dbReference>
<name>A0ABY7CX61_9BASI</name>
<accession>A0ABY7CX61</accession>
<dbReference type="GeneID" id="77801527"/>
<reference evidence="1" key="1">
    <citation type="submission" date="2022-10" db="EMBL/GenBank/DDBJ databases">
        <title>Puccinia triticina Genome sequencing and assembly.</title>
        <authorList>
            <person name="Li C."/>
        </authorList>
    </citation>
    <scope>NUCLEOTIDE SEQUENCE</scope>
    <source>
        <strain evidence="1">Pt15</strain>
    </source>
</reference>
<proteinExistence type="predicted"/>
<dbReference type="Proteomes" id="UP001164743">
    <property type="component" value="Chromosome 10A"/>
</dbReference>